<dbReference type="Pfam" id="PF13561">
    <property type="entry name" value="adh_short_C2"/>
    <property type="match status" value="1"/>
</dbReference>
<dbReference type="GO" id="GO:0004316">
    <property type="term" value="F:3-oxoacyl-[acyl-carrier-protein] reductase (NADPH) activity"/>
    <property type="evidence" value="ECO:0007669"/>
    <property type="project" value="UniProtKB-EC"/>
</dbReference>
<gene>
    <name evidence="3" type="primary">fabG_1</name>
    <name evidence="4" type="ORF">DFR61_11228</name>
    <name evidence="3" type="ORF">NCTC10597_00464</name>
</gene>
<dbReference type="EMBL" id="SNZG01000012">
    <property type="protein sequence ID" value="TDR39253.1"/>
    <property type="molecule type" value="Genomic_DNA"/>
</dbReference>
<comment type="similarity">
    <text evidence="1">Belongs to the short-chain dehydrogenases/reductases (SDR) family.</text>
</comment>
<dbReference type="EC" id="1.1.1.100" evidence="3"/>
<dbReference type="InterPro" id="IPR002347">
    <property type="entry name" value="SDR_fam"/>
</dbReference>
<keyword evidence="6" id="KW-1185">Reference proteome</keyword>
<comment type="caution">
    <text evidence="3">The sequence shown here is derived from an EMBL/GenBank/DDBJ whole genome shotgun (WGS) entry which is preliminary data.</text>
</comment>
<reference evidence="4 6" key="2">
    <citation type="submission" date="2019-03" db="EMBL/GenBank/DDBJ databases">
        <title>Genomic Encyclopedia of Type Strains, Phase IV (KMG-IV): sequencing the most valuable type-strain genomes for metagenomic binning, comparative biology and taxonomic classification.</title>
        <authorList>
            <person name="Goeker M."/>
        </authorList>
    </citation>
    <scope>NUCLEOTIDE SEQUENCE [LARGE SCALE GENOMIC DNA]</scope>
    <source>
        <strain evidence="4 6">DSM 20580</strain>
    </source>
</reference>
<keyword evidence="2 3" id="KW-0560">Oxidoreductase</keyword>
<sequence>MELLIGKTALVTGSSGLIGKEIIKLFAENKSNIIACMRKKNPRIEAEFSRIAQENNVDIQFYYFDLEKIDEIKQFVMKLKKNKIIIDILINNAGFAMDTLAQLTTVSHLEKMMRINFYGAFELTKYVIKLMRKSKTPSIVNISSIASLNSYPGMMGYSISKSAINEFTKRLAIESSEIRSNAIAPGFIETEMLDKNITNTDFLKEEINQSCMKRLGKPEEVAKAVLFLSSDLASFITGQIIRVDGGAFRGL</sequence>
<dbReference type="OrthoDB" id="9803333at2"/>
<dbReference type="RefSeq" id="WP_109349391.1">
    <property type="nucleotide sequence ID" value="NZ_BJUE01000032.1"/>
</dbReference>
<proteinExistence type="inferred from homology"/>
<dbReference type="GO" id="GO:0008206">
    <property type="term" value="P:bile acid metabolic process"/>
    <property type="evidence" value="ECO:0007669"/>
    <property type="project" value="UniProtKB-ARBA"/>
</dbReference>
<organism evidence="3 5">
    <name type="scientific">Kurthia zopfii</name>
    <dbReference type="NCBI Taxonomy" id="1650"/>
    <lineage>
        <taxon>Bacteria</taxon>
        <taxon>Bacillati</taxon>
        <taxon>Bacillota</taxon>
        <taxon>Bacilli</taxon>
        <taxon>Bacillales</taxon>
        <taxon>Caryophanaceae</taxon>
        <taxon>Kurthia</taxon>
    </lineage>
</organism>
<dbReference type="EMBL" id="UGNP01000001">
    <property type="protein sequence ID" value="STX08798.1"/>
    <property type="molecule type" value="Genomic_DNA"/>
</dbReference>
<dbReference type="CDD" id="cd05233">
    <property type="entry name" value="SDR_c"/>
    <property type="match status" value="1"/>
</dbReference>
<evidence type="ECO:0000313" key="3">
    <source>
        <dbReference type="EMBL" id="STX08798.1"/>
    </source>
</evidence>
<evidence type="ECO:0000256" key="1">
    <source>
        <dbReference type="ARBA" id="ARBA00006484"/>
    </source>
</evidence>
<evidence type="ECO:0000313" key="4">
    <source>
        <dbReference type="EMBL" id="TDR39253.1"/>
    </source>
</evidence>
<dbReference type="PRINTS" id="PR00080">
    <property type="entry name" value="SDRFAMILY"/>
</dbReference>
<dbReference type="Gene3D" id="3.40.50.720">
    <property type="entry name" value="NAD(P)-binding Rossmann-like Domain"/>
    <property type="match status" value="1"/>
</dbReference>
<evidence type="ECO:0000313" key="6">
    <source>
        <dbReference type="Proteomes" id="UP000294641"/>
    </source>
</evidence>
<dbReference type="Proteomes" id="UP000254330">
    <property type="component" value="Unassembled WGS sequence"/>
</dbReference>
<dbReference type="SUPFAM" id="SSF51735">
    <property type="entry name" value="NAD(P)-binding Rossmann-fold domains"/>
    <property type="match status" value="1"/>
</dbReference>
<dbReference type="InterPro" id="IPR036291">
    <property type="entry name" value="NAD(P)-bd_dom_sf"/>
</dbReference>
<dbReference type="Proteomes" id="UP000294641">
    <property type="component" value="Unassembled WGS sequence"/>
</dbReference>
<dbReference type="PRINTS" id="PR00081">
    <property type="entry name" value="GDHRDH"/>
</dbReference>
<reference evidence="3 5" key="1">
    <citation type="submission" date="2018-06" db="EMBL/GenBank/DDBJ databases">
        <authorList>
            <consortium name="Pathogen Informatics"/>
            <person name="Doyle S."/>
        </authorList>
    </citation>
    <scope>NUCLEOTIDE SEQUENCE [LARGE SCALE GENOMIC DNA]</scope>
    <source>
        <strain evidence="3 5">NCTC10597</strain>
    </source>
</reference>
<dbReference type="AlphaFoldDB" id="A0A8B4Q690"/>
<dbReference type="PANTHER" id="PTHR42879:SF2">
    <property type="entry name" value="3-OXOACYL-[ACYL-CARRIER-PROTEIN] REDUCTASE FABG"/>
    <property type="match status" value="1"/>
</dbReference>
<protein>
    <submittedName>
        <fullName evidence="4">3-oxoacyl-[acyl-carrier protein] reductase</fullName>
    </submittedName>
    <submittedName>
        <fullName evidence="3">3-oxoacyl-[acyl-carrier-protein] reductase FabG</fullName>
        <ecNumber evidence="3">1.1.1.100</ecNumber>
    </submittedName>
</protein>
<evidence type="ECO:0000313" key="5">
    <source>
        <dbReference type="Proteomes" id="UP000254330"/>
    </source>
</evidence>
<evidence type="ECO:0000256" key="2">
    <source>
        <dbReference type="ARBA" id="ARBA00023002"/>
    </source>
</evidence>
<dbReference type="InterPro" id="IPR050259">
    <property type="entry name" value="SDR"/>
</dbReference>
<accession>A0A8B4Q690</accession>
<name>A0A8B4Q690_9BACL</name>
<dbReference type="PANTHER" id="PTHR42879">
    <property type="entry name" value="3-OXOACYL-(ACYL-CARRIER-PROTEIN) REDUCTASE"/>
    <property type="match status" value="1"/>
</dbReference>
<dbReference type="FunFam" id="3.40.50.720:FF:000084">
    <property type="entry name" value="Short-chain dehydrogenase reductase"/>
    <property type="match status" value="1"/>
</dbReference>